<organism evidence="7 8">
    <name type="scientific">Artemia franciscana</name>
    <name type="common">Brine shrimp</name>
    <name type="synonym">Artemia sanfranciscana</name>
    <dbReference type="NCBI Taxonomy" id="6661"/>
    <lineage>
        <taxon>Eukaryota</taxon>
        <taxon>Metazoa</taxon>
        <taxon>Ecdysozoa</taxon>
        <taxon>Arthropoda</taxon>
        <taxon>Crustacea</taxon>
        <taxon>Branchiopoda</taxon>
        <taxon>Anostraca</taxon>
        <taxon>Artemiidae</taxon>
        <taxon>Artemia</taxon>
    </lineage>
</organism>
<evidence type="ECO:0000313" key="7">
    <source>
        <dbReference type="EMBL" id="KAK2706283.1"/>
    </source>
</evidence>
<dbReference type="GO" id="GO:0006417">
    <property type="term" value="P:regulation of translation"/>
    <property type="evidence" value="ECO:0007669"/>
    <property type="project" value="UniProtKB-KW"/>
</dbReference>
<evidence type="ECO:0000256" key="2">
    <source>
        <dbReference type="ARBA" id="ARBA00022540"/>
    </source>
</evidence>
<dbReference type="PANTHER" id="PTHR11960:SF8">
    <property type="entry name" value="EUKARYOTIC TRANSLATION INITIATION FACTOR 4E1-RELATED"/>
    <property type="match status" value="1"/>
</dbReference>
<gene>
    <name evidence="7" type="ORF">QYM36_016351</name>
</gene>
<dbReference type="Gene3D" id="3.30.760.10">
    <property type="entry name" value="RNA Cap, Translation Initiation Factor Eif4e"/>
    <property type="match status" value="1"/>
</dbReference>
<dbReference type="Proteomes" id="UP001187531">
    <property type="component" value="Unassembled WGS sequence"/>
</dbReference>
<keyword evidence="2 6" id="KW-0396">Initiation factor</keyword>
<evidence type="ECO:0000256" key="1">
    <source>
        <dbReference type="ARBA" id="ARBA00009860"/>
    </source>
</evidence>
<keyword evidence="5 6" id="KW-0648">Protein biosynthesis</keyword>
<keyword evidence="8" id="KW-1185">Reference proteome</keyword>
<comment type="caution">
    <text evidence="7">The sequence shown here is derived from an EMBL/GenBank/DDBJ whole genome shotgun (WGS) entry which is preliminary data.</text>
</comment>
<reference evidence="7" key="1">
    <citation type="submission" date="2023-07" db="EMBL/GenBank/DDBJ databases">
        <title>Chromosome-level genome assembly of Artemia franciscana.</title>
        <authorList>
            <person name="Jo E."/>
        </authorList>
    </citation>
    <scope>NUCLEOTIDE SEQUENCE</scope>
    <source>
        <tissue evidence="7">Whole body</tissue>
    </source>
</reference>
<name>A0AA88H7I5_ARTSF</name>
<dbReference type="InterPro" id="IPR001040">
    <property type="entry name" value="TIF_eIF_4E"/>
</dbReference>
<dbReference type="SUPFAM" id="SSF55418">
    <property type="entry name" value="eIF4e-like"/>
    <property type="match status" value="1"/>
</dbReference>
<sequence>MSVAIFIEEDLPTELETHRWMTQKGLRKENLIDIDASGLKFKKTILLNLQTVTNLRTFWSKEDTECSDGEVKYVIIESCENRPSHVKIKGVPFETEGLESELTHNMYIMTGAENTGKLTLTSKWTWFYRIATGKDHNWAATLKAIDSFDTEEDFWDMFHSAIKKPSELGLLRLPVNYSIFRRSILPKWEDPANENGGMLKFEITKTAVAQREPGIDIDRLWSTLIEHVIKEQFGKYSEKINGIEFAIRFRSYKFMIWISERDDQCISILETEIKKVTDSFFRTTFTFDEHESALKLKVKGTVDG</sequence>
<dbReference type="GO" id="GO:0000340">
    <property type="term" value="F:RNA 7-methylguanosine cap binding"/>
    <property type="evidence" value="ECO:0007669"/>
    <property type="project" value="TreeGrafter"/>
</dbReference>
<dbReference type="InterPro" id="IPR023398">
    <property type="entry name" value="TIF_eIF4e-like"/>
</dbReference>
<dbReference type="GO" id="GO:0003743">
    <property type="term" value="F:translation initiation factor activity"/>
    <property type="evidence" value="ECO:0007669"/>
    <property type="project" value="UniProtKB-KW"/>
</dbReference>
<proteinExistence type="inferred from homology"/>
<dbReference type="AlphaFoldDB" id="A0AA88H7I5"/>
<accession>A0AA88H7I5</accession>
<dbReference type="GO" id="GO:0016281">
    <property type="term" value="C:eukaryotic translation initiation factor 4F complex"/>
    <property type="evidence" value="ECO:0007669"/>
    <property type="project" value="TreeGrafter"/>
</dbReference>
<comment type="similarity">
    <text evidence="1 6">Belongs to the eukaryotic initiation factor 4E family.</text>
</comment>
<keyword evidence="4 6" id="KW-0694">RNA-binding</keyword>
<evidence type="ECO:0000256" key="4">
    <source>
        <dbReference type="ARBA" id="ARBA00022884"/>
    </source>
</evidence>
<evidence type="ECO:0000256" key="6">
    <source>
        <dbReference type="RuleBase" id="RU004374"/>
    </source>
</evidence>
<dbReference type="Pfam" id="PF01652">
    <property type="entry name" value="IF4E"/>
    <property type="match status" value="1"/>
</dbReference>
<dbReference type="EMBL" id="JAVRJZ010000020">
    <property type="protein sequence ID" value="KAK2706283.1"/>
    <property type="molecule type" value="Genomic_DNA"/>
</dbReference>
<evidence type="ECO:0000313" key="8">
    <source>
        <dbReference type="Proteomes" id="UP001187531"/>
    </source>
</evidence>
<protein>
    <submittedName>
        <fullName evidence="7">Uncharacterized protein</fullName>
    </submittedName>
</protein>
<dbReference type="PANTHER" id="PTHR11960">
    <property type="entry name" value="EUKARYOTIC TRANSLATION INITIATION FACTOR 4E RELATED"/>
    <property type="match status" value="1"/>
</dbReference>
<evidence type="ECO:0000256" key="5">
    <source>
        <dbReference type="ARBA" id="ARBA00022917"/>
    </source>
</evidence>
<evidence type="ECO:0000256" key="3">
    <source>
        <dbReference type="ARBA" id="ARBA00022845"/>
    </source>
</evidence>
<keyword evidence="3" id="KW-0810">Translation regulation</keyword>